<evidence type="ECO:0000313" key="6">
    <source>
        <dbReference type="EMBL" id="CAP49207.1"/>
    </source>
</evidence>
<dbReference type="InterPro" id="IPR055525">
    <property type="entry name" value="DUF7099"/>
</dbReference>
<evidence type="ECO:0000313" key="8">
    <source>
        <dbReference type="Proteomes" id="UP000001197"/>
    </source>
</evidence>
<dbReference type="KEGG" id="pan:PODANSg9214"/>
<organism evidence="6">
    <name type="scientific">Podospora anserina (strain S / ATCC MYA-4624 / DSM 980 / FGSC 10383)</name>
    <name type="common">Pleurage anserina</name>
    <dbReference type="NCBI Taxonomy" id="515849"/>
    <lineage>
        <taxon>Eukaryota</taxon>
        <taxon>Fungi</taxon>
        <taxon>Dikarya</taxon>
        <taxon>Ascomycota</taxon>
        <taxon>Pezizomycotina</taxon>
        <taxon>Sordariomycetes</taxon>
        <taxon>Sordariomycetidae</taxon>
        <taxon>Sordariales</taxon>
        <taxon>Podosporaceae</taxon>
        <taxon>Podospora</taxon>
        <taxon>Podospora anserina</taxon>
    </lineage>
</organism>
<dbReference type="GeneID" id="6334849"/>
<dbReference type="AlphaFoldDB" id="B2VL91"/>
<dbReference type="HOGENOM" id="CLU_010931_0_0_1"/>
<feature type="chain" id="PRO_5007639868" evidence="2">
    <location>
        <begin position="22"/>
        <end position="1055"/>
    </location>
</feature>
<dbReference type="EMBL" id="CU607053">
    <property type="protein sequence ID" value="CAP49207.1"/>
    <property type="molecule type" value="Genomic_DNA"/>
</dbReference>
<feature type="signal peptide" evidence="2">
    <location>
        <begin position="1"/>
        <end position="21"/>
    </location>
</feature>
<dbReference type="SUPFAM" id="SSF50978">
    <property type="entry name" value="WD40 repeat-like"/>
    <property type="match status" value="1"/>
</dbReference>
<reference evidence="8" key="3">
    <citation type="journal article" date="2014" name="Genetics">
        <title>Maintaining two mating types: Structure of the mating type locus and its role in heterokaryosis in Podospora anserina.</title>
        <authorList>
            <person name="Grognet P."/>
            <person name="Bidard F."/>
            <person name="Kuchly C."/>
            <person name="Tong L.C.H."/>
            <person name="Coppin E."/>
            <person name="Benkhali J.A."/>
            <person name="Couloux A."/>
            <person name="Wincker P."/>
            <person name="Debuchy R."/>
            <person name="Silar P."/>
        </authorList>
    </citation>
    <scope>GENOME REANNOTATION</scope>
    <source>
        <strain evidence="8">S / ATCC MYA-4624 / DSM 980 / FGSC 10383</strain>
    </source>
</reference>
<sequence length="1055" mass="116504">MTMASTMPSSLLLRLTNVWRALVLRSDVDDIVLELLGCFSLERMYADASDRDTYQQLVITLLSQLKSIFDIHRLTLPVVNVHTAWYLGFLVSWEVALRSVEFVLQTINESRETIWENRLLRERYLAGFLLSSLRVLTLHPKPPAIQRSRDRRERFARIHGLLEQVFDSFPGPNSFPLAACKEITTQLHLDPDSLGLPPALASGLPNLASQLVGGPTFILPLSVPPCLQPAAIADIVPAGYPGDWLVKYLALRDVSQFVVAASIQYAANKETRELRLEPALAHSRNAVLSALDALRIPPQFSRVEMVATLSTISRIVLPDTLDLSHQDTAGICVEEFELDALDALFARLVARQAIHRVSDRETVHNMSQVVRNIALQDNPSGQFMPNQRPGLYSVICPECHIIGASQLKPTDINTPTEHGHVVRQLPPKARCIHCGEAITIAREISTVRQTWELLEPLRLDADTVSLERHLPTQFLLRPPKPQTSGFTSLEYGNTLGIGAGKLGGHEAYGSSHLPKMVLSSPVSIDPIGSLYTGLLSPQSPNHSQSPLPLRHQQSQADNRSTLSDHHNKLDPALLTDRPTFSHDSPIFKRLQHNTDEASSISTPRSVPVVTSAQKGKSKWRPKFTTSKKPPAGVIADSSSLSSTTLEAQKLEEITLTPLCHPETSRRGKSSKNINVTLSQSSTLALFWTQLLIHVWDVATSPPTMMRAIQPESTCILAAVARTHLAYVIGTRDQKLTLRIVNLVQPTVSVIEYRIPSTLWAKALAIDREENYVVVGFENATVRFFKAKTSEQPREDRLHASSHRDCRGCPSVDTLAFSQDGFTLLASTRSSKTGLVQIFSWRFPFHEFQELAACRYLIPLHESEDNGLSAAIFRPGSDGEETLVCITTWTQSGTPILIQPQDGQRSEIKVDGSGKSTKLGTRIQCAAFSPSGRELVMIYDRGYVFEVSNLNSSPIDIRRVAISKELTAKSESFAMSFVTIADEENVLVAWADSARATGWIKKIPMTGRANFACPDTSGLLSGSSSYCAMREFMGPPVELAAIERIRELPTETDGGI</sequence>
<feature type="domain" description="DUF7099" evidence="3">
    <location>
        <begin position="639"/>
        <end position="1003"/>
    </location>
</feature>
<protein>
    <submittedName>
        <fullName evidence="6">Podospora anserina S mat+ genomic DNA chromosome 5, supercontig 6</fullName>
    </submittedName>
</protein>
<gene>
    <name evidence="6" type="ORF">PODANS_5_5330</name>
</gene>
<reference evidence="6 8" key="1">
    <citation type="journal article" date="2008" name="Genome Biol.">
        <title>The genome sequence of the model ascomycete fungus Podospora anserina.</title>
        <authorList>
            <person name="Espagne E."/>
            <person name="Lespinet O."/>
            <person name="Malagnac F."/>
            <person name="Da Silva C."/>
            <person name="Jaillon O."/>
            <person name="Porcel B.M."/>
            <person name="Couloux A."/>
            <person name="Aury J.-M."/>
            <person name="Segurens B."/>
            <person name="Poulain J."/>
            <person name="Anthouard V."/>
            <person name="Grossetete S."/>
            <person name="Khalili H."/>
            <person name="Coppin E."/>
            <person name="Dequard-Chablat M."/>
            <person name="Picard M."/>
            <person name="Contamine V."/>
            <person name="Arnaise S."/>
            <person name="Bourdais A."/>
            <person name="Berteaux-Lecellier V."/>
            <person name="Gautheret D."/>
            <person name="de Vries R.P."/>
            <person name="Battaglia E."/>
            <person name="Coutinho P.M."/>
            <person name="Danchin E.G.J."/>
            <person name="Henrissat B."/>
            <person name="El Khoury R."/>
            <person name="Sainsard-Chanet A."/>
            <person name="Boivin A."/>
            <person name="Pinan-Lucarre B."/>
            <person name="Sellem C.H."/>
            <person name="Debuchy R."/>
            <person name="Wincker P."/>
            <person name="Weissenbach J."/>
            <person name="Silar P."/>
        </authorList>
    </citation>
    <scope>NUCLEOTIDE SEQUENCE</scope>
    <source>
        <strain evidence="8">S / ATCC MYA-4624 / DSM 980 / FGSC 10383</strain>
        <strain evidence="6">S mat+</strain>
    </source>
</reference>
<evidence type="ECO:0000259" key="4">
    <source>
        <dbReference type="Pfam" id="PF23391"/>
    </source>
</evidence>
<reference evidence="7" key="4">
    <citation type="submission" date="2015-04" db="EMBL/GenBank/DDBJ databases">
        <title>Maintaining two mating types: Structure of the mating type locus and its role in heterokaryosis in Podospora anserina.</title>
        <authorList>
            <person name="Grognet P."/>
            <person name="Bidard F."/>
            <person name="Kuchly C."/>
            <person name="Chan Ho Tong L."/>
            <person name="Coppin E."/>
            <person name="Ait Benkhali J."/>
            <person name="Couloux A."/>
            <person name="Wincker P."/>
            <person name="Debuchy R."/>
            <person name="Silar P."/>
        </authorList>
    </citation>
    <scope>NUCLEOTIDE SEQUENCE</scope>
</reference>
<dbReference type="Proteomes" id="UP000001197">
    <property type="component" value="Chromosome 5"/>
</dbReference>
<feature type="domain" description="DUF7100" evidence="4">
    <location>
        <begin position="9"/>
        <end position="350"/>
    </location>
</feature>
<dbReference type="InterPro" id="IPR055527">
    <property type="entry name" value="DUF7101"/>
</dbReference>
<keyword evidence="2" id="KW-0732">Signal</keyword>
<reference evidence="6" key="2">
    <citation type="submission" date="2008-07" db="EMBL/GenBank/DDBJ databases">
        <authorList>
            <person name="Genoscope - CEA"/>
        </authorList>
    </citation>
    <scope>NUCLEOTIDE SEQUENCE</scope>
    <source>
        <strain evidence="6">S mat+</strain>
    </source>
</reference>
<proteinExistence type="predicted"/>
<dbReference type="Gene3D" id="2.130.10.10">
    <property type="entry name" value="YVTN repeat-like/Quinoprotein amine dehydrogenase"/>
    <property type="match status" value="1"/>
</dbReference>
<dbReference type="InterPro" id="IPR015943">
    <property type="entry name" value="WD40/YVTN_repeat-like_dom_sf"/>
</dbReference>
<dbReference type="Pfam" id="PF23392">
    <property type="entry name" value="DUF7101"/>
    <property type="match status" value="1"/>
</dbReference>
<dbReference type="RefSeq" id="XP_001929707.1">
    <property type="nucleotide sequence ID" value="XM_001929672.1"/>
</dbReference>
<dbReference type="EMBL" id="FO904940">
    <property type="protein sequence ID" value="CDP29511.1"/>
    <property type="molecule type" value="Genomic_DNA"/>
</dbReference>
<evidence type="ECO:0000256" key="1">
    <source>
        <dbReference type="SAM" id="MobiDB-lite"/>
    </source>
</evidence>
<feature type="compositionally biased region" description="Polar residues" evidence="1">
    <location>
        <begin position="596"/>
        <end position="614"/>
    </location>
</feature>
<feature type="region of interest" description="Disordered" evidence="1">
    <location>
        <begin position="533"/>
        <end position="639"/>
    </location>
</feature>
<dbReference type="InterPro" id="IPR055526">
    <property type="entry name" value="DUF7100"/>
</dbReference>
<feature type="domain" description="DUF7101" evidence="5">
    <location>
        <begin position="360"/>
        <end position="454"/>
    </location>
</feature>
<dbReference type="VEuPathDB" id="FungiDB:PODANS_5_5330"/>
<evidence type="ECO:0000259" key="5">
    <source>
        <dbReference type="Pfam" id="PF23392"/>
    </source>
</evidence>
<evidence type="ECO:0000256" key="2">
    <source>
        <dbReference type="SAM" id="SignalP"/>
    </source>
</evidence>
<dbReference type="Pfam" id="PF23391">
    <property type="entry name" value="DUF7100"/>
    <property type="match status" value="1"/>
</dbReference>
<dbReference type="OrthoDB" id="5321461at2759"/>
<dbReference type="Pfam" id="PF23388">
    <property type="entry name" value="DUF7099"/>
    <property type="match status" value="1"/>
</dbReference>
<dbReference type="InterPro" id="IPR036322">
    <property type="entry name" value="WD40_repeat_dom_sf"/>
</dbReference>
<feature type="compositionally biased region" description="Polar residues" evidence="1">
    <location>
        <begin position="535"/>
        <end position="561"/>
    </location>
</feature>
<keyword evidence="8" id="KW-1185">Reference proteome</keyword>
<dbReference type="eggNOG" id="ENOG502SH8E">
    <property type="taxonomic scope" value="Eukaryota"/>
</dbReference>
<name>B2VL91_PODAN</name>
<accession>B2VL91</accession>
<evidence type="ECO:0000313" key="7">
    <source>
        <dbReference type="EMBL" id="CDP29511.1"/>
    </source>
</evidence>
<evidence type="ECO:0000259" key="3">
    <source>
        <dbReference type="Pfam" id="PF23388"/>
    </source>
</evidence>